<protein>
    <recommendedName>
        <fullName evidence="3">VOC domain-containing protein</fullName>
    </recommendedName>
</protein>
<reference evidence="1" key="1">
    <citation type="submission" date="2022-12" db="EMBL/GenBank/DDBJ databases">
        <title>Reference genome sequencing for broad-spectrum identification of bacterial and archaeal isolates by mass spectrometry.</title>
        <authorList>
            <person name="Sekiguchi Y."/>
            <person name="Tourlousse D.M."/>
        </authorList>
    </citation>
    <scope>NUCLEOTIDE SEQUENCE</scope>
    <source>
        <strain evidence="1">LLR39Z86</strain>
    </source>
</reference>
<dbReference type="RefSeq" id="WP_270114713.1">
    <property type="nucleotide sequence ID" value="NZ_BAAAOL010000007.1"/>
</dbReference>
<comment type="caution">
    <text evidence="1">The sequence shown here is derived from an EMBL/GenBank/DDBJ whole genome shotgun (WGS) entry which is preliminary data.</text>
</comment>
<accession>A0A9W6G9V3</accession>
<dbReference type="CDD" id="cd06587">
    <property type="entry name" value="VOC"/>
    <property type="match status" value="1"/>
</dbReference>
<organism evidence="1 2">
    <name type="scientific">Glycomyces algeriensis</name>
    <dbReference type="NCBI Taxonomy" id="256037"/>
    <lineage>
        <taxon>Bacteria</taxon>
        <taxon>Bacillati</taxon>
        <taxon>Actinomycetota</taxon>
        <taxon>Actinomycetes</taxon>
        <taxon>Glycomycetales</taxon>
        <taxon>Glycomycetaceae</taxon>
        <taxon>Glycomyces</taxon>
    </lineage>
</organism>
<dbReference type="AlphaFoldDB" id="A0A9W6G9V3"/>
<dbReference type="Proteomes" id="UP001144313">
    <property type="component" value="Unassembled WGS sequence"/>
</dbReference>
<proteinExistence type="predicted"/>
<dbReference type="SUPFAM" id="SSF54593">
    <property type="entry name" value="Glyoxalase/Bleomycin resistance protein/Dihydroxybiphenyl dioxygenase"/>
    <property type="match status" value="1"/>
</dbReference>
<keyword evidence="2" id="KW-1185">Reference proteome</keyword>
<evidence type="ECO:0008006" key="3">
    <source>
        <dbReference type="Google" id="ProtNLM"/>
    </source>
</evidence>
<evidence type="ECO:0000313" key="1">
    <source>
        <dbReference type="EMBL" id="GLI44014.1"/>
    </source>
</evidence>
<dbReference type="InterPro" id="IPR029068">
    <property type="entry name" value="Glyas_Bleomycin-R_OHBP_Dase"/>
</dbReference>
<name>A0A9W6G9V3_9ACTN</name>
<sequence length="163" mass="18156">MTEYISPVPMPSPTAVAPEIYKGVYGMPMFASIPTNDFEASKHFWTEGLGFIDFFTTPGQVTHLRRWAFQDVLLLPGEPDEQTPGMTVTFTCVLSQFDEIKERCEAIVPGCTEGPIERPWNMVDLIVTTPENVKVVMASGKPLDLNGPIADYLRESGWDLPTE</sequence>
<dbReference type="Gene3D" id="3.10.180.10">
    <property type="entry name" value="2,3-Dihydroxybiphenyl 1,2-Dioxygenase, domain 1"/>
    <property type="match status" value="1"/>
</dbReference>
<dbReference type="EMBL" id="BSDT01000001">
    <property type="protein sequence ID" value="GLI44014.1"/>
    <property type="molecule type" value="Genomic_DNA"/>
</dbReference>
<gene>
    <name evidence="1" type="ORF">GALLR39Z86_38640</name>
</gene>
<evidence type="ECO:0000313" key="2">
    <source>
        <dbReference type="Proteomes" id="UP001144313"/>
    </source>
</evidence>